<keyword evidence="6" id="KW-0564">Palmitate</keyword>
<dbReference type="PANTHER" id="PTHR35789:SF1">
    <property type="entry name" value="SPORE GERMINATION PROTEIN B3"/>
    <property type="match status" value="1"/>
</dbReference>
<comment type="subcellular location">
    <subcellularLocation>
        <location evidence="1">Membrane</location>
        <topology evidence="1">Lipid-anchor</topology>
    </subcellularLocation>
</comment>
<comment type="caution">
    <text evidence="10">The sequence shown here is derived from an EMBL/GenBank/DDBJ whole genome shotgun (WGS) entry which is preliminary data.</text>
</comment>
<dbReference type="EMBL" id="VTEV01000001">
    <property type="protein sequence ID" value="TYS70941.1"/>
    <property type="molecule type" value="Genomic_DNA"/>
</dbReference>
<evidence type="ECO:0000256" key="5">
    <source>
        <dbReference type="ARBA" id="ARBA00023136"/>
    </source>
</evidence>
<dbReference type="PROSITE" id="PS51257">
    <property type="entry name" value="PROKAR_LIPOPROTEIN"/>
    <property type="match status" value="1"/>
</dbReference>
<dbReference type="GO" id="GO:0009847">
    <property type="term" value="P:spore germination"/>
    <property type="evidence" value="ECO:0007669"/>
    <property type="project" value="InterPro"/>
</dbReference>
<dbReference type="AlphaFoldDB" id="A0A5D4T7R4"/>
<dbReference type="InterPro" id="IPR057336">
    <property type="entry name" value="GerAC_N"/>
</dbReference>
<dbReference type="Pfam" id="PF25198">
    <property type="entry name" value="Spore_GerAC_N"/>
    <property type="match status" value="1"/>
</dbReference>
<name>A0A5D4T7R4_9BACI</name>
<evidence type="ECO:0000256" key="4">
    <source>
        <dbReference type="ARBA" id="ARBA00022729"/>
    </source>
</evidence>
<accession>A0A5D4T7R4</accession>
<dbReference type="InterPro" id="IPR038501">
    <property type="entry name" value="Spore_GerAC_C_sf"/>
</dbReference>
<feature type="domain" description="Spore germination GerAC-like C-terminal" evidence="8">
    <location>
        <begin position="196"/>
        <end position="355"/>
    </location>
</feature>
<sequence length="358" mass="40607">MRRHNIIWVITICLLLTGCLEKEIVDDINIEQVEGFDLIGENEVEGTFVVPVYKADQSIENEIFTAISLLNKDILRNAQKESSAPIVNGSLELVLFNKALAEKGVIQVVDGLQRDASIGTGLYLAIVEGDTKDLLQQNLGTRGTGDHLYNLLKHNINRRDVPKTNLHIFLSDYYQKGKDPNLPILKKTEKSAEIVGAAVMKEDKFEMTIPNEKLFYFKTLVDKHADGTVSLKVKDKEEFVSIRSIKTDRKFRVKWKDDIPSIRVIVSVDGAVREFTGNKVTPKELKEFQKVFEEKIIKESESMIKEFQEKGVDPIGLGYQAKSRKRGFDYKKWKDATYPTLTVQVEAKVRLISTGITE</sequence>
<feature type="domain" description="Spore germination protein N-terminal" evidence="9">
    <location>
        <begin position="23"/>
        <end position="186"/>
    </location>
</feature>
<dbReference type="PANTHER" id="PTHR35789">
    <property type="entry name" value="SPORE GERMINATION PROTEIN B3"/>
    <property type="match status" value="1"/>
</dbReference>
<keyword evidence="7" id="KW-0449">Lipoprotein</keyword>
<gene>
    <name evidence="10" type="ORF">FZC76_03340</name>
</gene>
<dbReference type="InterPro" id="IPR046953">
    <property type="entry name" value="Spore_GerAC-like_C"/>
</dbReference>
<evidence type="ECO:0000256" key="6">
    <source>
        <dbReference type="ARBA" id="ARBA00023139"/>
    </source>
</evidence>
<dbReference type="NCBIfam" id="TIGR02887">
    <property type="entry name" value="spore_ger_x_C"/>
    <property type="match status" value="1"/>
</dbReference>
<dbReference type="RefSeq" id="WP_148986842.1">
    <property type="nucleotide sequence ID" value="NZ_VTEV01000001.1"/>
</dbReference>
<evidence type="ECO:0000313" key="11">
    <source>
        <dbReference type="Proteomes" id="UP000322524"/>
    </source>
</evidence>
<evidence type="ECO:0000256" key="3">
    <source>
        <dbReference type="ARBA" id="ARBA00022544"/>
    </source>
</evidence>
<evidence type="ECO:0000256" key="7">
    <source>
        <dbReference type="ARBA" id="ARBA00023288"/>
    </source>
</evidence>
<dbReference type="GO" id="GO:0016020">
    <property type="term" value="C:membrane"/>
    <property type="evidence" value="ECO:0007669"/>
    <property type="project" value="UniProtKB-SubCell"/>
</dbReference>
<dbReference type="InterPro" id="IPR008844">
    <property type="entry name" value="Spore_GerAC-like"/>
</dbReference>
<protein>
    <submittedName>
        <fullName evidence="10">Ger(X)C family spore germination protein</fullName>
    </submittedName>
</protein>
<dbReference type="Pfam" id="PF05504">
    <property type="entry name" value="Spore_GerAC"/>
    <property type="match status" value="1"/>
</dbReference>
<evidence type="ECO:0000256" key="1">
    <source>
        <dbReference type="ARBA" id="ARBA00004635"/>
    </source>
</evidence>
<dbReference type="Proteomes" id="UP000322524">
    <property type="component" value="Unassembled WGS sequence"/>
</dbReference>
<evidence type="ECO:0000256" key="2">
    <source>
        <dbReference type="ARBA" id="ARBA00007886"/>
    </source>
</evidence>
<evidence type="ECO:0000313" key="10">
    <source>
        <dbReference type="EMBL" id="TYS70941.1"/>
    </source>
</evidence>
<dbReference type="OrthoDB" id="2592518at2"/>
<keyword evidence="3" id="KW-0309">Germination</keyword>
<evidence type="ECO:0000259" key="9">
    <source>
        <dbReference type="Pfam" id="PF25198"/>
    </source>
</evidence>
<evidence type="ECO:0000259" key="8">
    <source>
        <dbReference type="Pfam" id="PF05504"/>
    </source>
</evidence>
<reference evidence="10 11" key="1">
    <citation type="submission" date="2019-08" db="EMBL/GenBank/DDBJ databases">
        <title>Bacillus genomes from the desert of Cuatro Cienegas, Coahuila.</title>
        <authorList>
            <person name="Olmedo-Alvarez G."/>
        </authorList>
    </citation>
    <scope>NUCLEOTIDE SEQUENCE [LARGE SCALE GENOMIC DNA]</scope>
    <source>
        <strain evidence="10 11">CH28_1T</strain>
    </source>
</reference>
<comment type="similarity">
    <text evidence="2">Belongs to the GerABKC lipoprotein family.</text>
</comment>
<keyword evidence="5" id="KW-0472">Membrane</keyword>
<dbReference type="Gene3D" id="3.30.300.210">
    <property type="entry name" value="Nutrient germinant receptor protein C, domain 3"/>
    <property type="match status" value="1"/>
</dbReference>
<organism evidence="10 11">
    <name type="scientific">Sutcliffiella horikoshii</name>
    <dbReference type="NCBI Taxonomy" id="79883"/>
    <lineage>
        <taxon>Bacteria</taxon>
        <taxon>Bacillati</taxon>
        <taxon>Bacillota</taxon>
        <taxon>Bacilli</taxon>
        <taxon>Bacillales</taxon>
        <taxon>Bacillaceae</taxon>
        <taxon>Sutcliffiella</taxon>
    </lineage>
</organism>
<keyword evidence="4" id="KW-0732">Signal</keyword>
<proteinExistence type="inferred from homology"/>